<keyword evidence="3" id="KW-0233">DNA recombination</keyword>
<dbReference type="GO" id="GO:0006310">
    <property type="term" value="P:DNA recombination"/>
    <property type="evidence" value="ECO:0007669"/>
    <property type="project" value="UniProtKB-KW"/>
</dbReference>
<keyword evidence="2 4" id="KW-0238">DNA-binding</keyword>
<dbReference type="Proteomes" id="UP000264006">
    <property type="component" value="Plasmid pEDY32-46I"/>
</dbReference>
<dbReference type="PANTHER" id="PTHR30349:SF81">
    <property type="entry name" value="TYROSINE RECOMBINASE XERC"/>
    <property type="match status" value="1"/>
</dbReference>
<dbReference type="Pfam" id="PF02899">
    <property type="entry name" value="Phage_int_SAM_1"/>
    <property type="match status" value="1"/>
</dbReference>
<dbReference type="InterPro" id="IPR013762">
    <property type="entry name" value="Integrase-like_cat_sf"/>
</dbReference>
<accession>A0A346Y6L9</accession>
<feature type="domain" description="Tyr recombinase" evidence="5">
    <location>
        <begin position="188"/>
        <end position="384"/>
    </location>
</feature>
<evidence type="ECO:0000259" key="6">
    <source>
        <dbReference type="PROSITE" id="PS51900"/>
    </source>
</evidence>
<dbReference type="PROSITE" id="PS51898">
    <property type="entry name" value="TYR_RECOMBINASE"/>
    <property type="match status" value="1"/>
</dbReference>
<dbReference type="InterPro" id="IPR004107">
    <property type="entry name" value="Integrase_SAM-like_N"/>
</dbReference>
<evidence type="ECO:0000256" key="4">
    <source>
        <dbReference type="PROSITE-ProRule" id="PRU01248"/>
    </source>
</evidence>
<evidence type="ECO:0000256" key="3">
    <source>
        <dbReference type="ARBA" id="ARBA00023172"/>
    </source>
</evidence>
<evidence type="ECO:0000259" key="5">
    <source>
        <dbReference type="PROSITE" id="PS51898"/>
    </source>
</evidence>
<evidence type="ECO:0000313" key="8">
    <source>
        <dbReference type="Proteomes" id="UP000264006"/>
    </source>
</evidence>
<proteinExistence type="predicted"/>
<dbReference type="PANTHER" id="PTHR30349">
    <property type="entry name" value="PHAGE INTEGRASE-RELATED"/>
    <property type="match status" value="1"/>
</dbReference>
<evidence type="ECO:0000256" key="2">
    <source>
        <dbReference type="ARBA" id="ARBA00023125"/>
    </source>
</evidence>
<dbReference type="Gene3D" id="1.10.443.10">
    <property type="entry name" value="Intergrase catalytic core"/>
    <property type="match status" value="1"/>
</dbReference>
<dbReference type="Pfam" id="PF00589">
    <property type="entry name" value="Phage_integrase"/>
    <property type="match status" value="1"/>
</dbReference>
<sequence length="387" mass="42262">MSAPEPGEIELVTAQARAEVDRLRAIEAAEPRTVLLRDAPRRLDAPYAARFGRSATKPLRGDALHDAAVEWSTRGEHPLAAVVGSWLAGIGNPRTRNAYAGDFEAFTGWLADRGLSVLDVTTAVGQAWVADLYRNGAKTSTVKRRLAGTRGFYNHLAREDLLPRNPLDRVDPVLTSDVAEVNASRTTEHTGAITQEQAQLLLDVAGGPRRPDGLGDPCHRALIGLLYQSGLRVFEAVDAGRQHLIPHGTRMVLNVARKRAKGEREPVPVSDGTLAALRAHHHTHAVPADGPLLVRPTIDKDGQPVRTPLARLTRQDAYRIITRYGTAVLGIHLHPHMLRASFITHNLQRGVDVLAVQKAAGHARLETTSLYDRRVTRPDDAVWQLGN</sequence>
<dbReference type="InterPro" id="IPR010998">
    <property type="entry name" value="Integrase_recombinase_N"/>
</dbReference>
<protein>
    <submittedName>
        <fullName evidence="7">Site-specific recombinase XerD</fullName>
    </submittedName>
</protein>
<organism evidence="7 8">
    <name type="scientific">Euzebya pacifica</name>
    <dbReference type="NCBI Taxonomy" id="1608957"/>
    <lineage>
        <taxon>Bacteria</taxon>
        <taxon>Bacillati</taxon>
        <taxon>Actinomycetota</taxon>
        <taxon>Nitriliruptoria</taxon>
        <taxon>Euzebyales</taxon>
    </lineage>
</organism>
<reference evidence="7 8" key="1">
    <citation type="submission" date="2018-09" db="EMBL/GenBank/DDBJ databases">
        <title>Complete genome sequence of Euzebya sp. DY32-46 isolated from seawater of Pacific Ocean.</title>
        <authorList>
            <person name="Xu L."/>
            <person name="Wu Y.-H."/>
            <person name="Xu X.-W."/>
        </authorList>
    </citation>
    <scope>NUCLEOTIDE SEQUENCE [LARGE SCALE GENOMIC DNA]</scope>
    <source>
        <strain evidence="7 8">DY32-46</strain>
        <plasmid evidence="8">pedy32-46i</plasmid>
    </source>
</reference>
<evidence type="ECO:0000256" key="1">
    <source>
        <dbReference type="ARBA" id="ARBA00022908"/>
    </source>
</evidence>
<dbReference type="Gene3D" id="1.10.150.130">
    <property type="match status" value="1"/>
</dbReference>
<dbReference type="InterPro" id="IPR002104">
    <property type="entry name" value="Integrase_catalytic"/>
</dbReference>
<dbReference type="AlphaFoldDB" id="A0A346Y6L9"/>
<evidence type="ECO:0000313" key="7">
    <source>
        <dbReference type="EMBL" id="AXV10116.1"/>
    </source>
</evidence>
<keyword evidence="1" id="KW-0229">DNA integration</keyword>
<dbReference type="RefSeq" id="WP_164711143.1">
    <property type="nucleotide sequence ID" value="NZ_CP031166.1"/>
</dbReference>
<dbReference type="CDD" id="cd00397">
    <property type="entry name" value="DNA_BRE_C"/>
    <property type="match status" value="1"/>
</dbReference>
<keyword evidence="8" id="KW-1185">Reference proteome</keyword>
<dbReference type="InterPro" id="IPR050090">
    <property type="entry name" value="Tyrosine_recombinase_XerCD"/>
</dbReference>
<dbReference type="KEGG" id="euz:DVS28_b0346"/>
<dbReference type="GO" id="GO:0003677">
    <property type="term" value="F:DNA binding"/>
    <property type="evidence" value="ECO:0007669"/>
    <property type="project" value="UniProtKB-UniRule"/>
</dbReference>
<dbReference type="GO" id="GO:0015074">
    <property type="term" value="P:DNA integration"/>
    <property type="evidence" value="ECO:0007669"/>
    <property type="project" value="UniProtKB-KW"/>
</dbReference>
<dbReference type="PROSITE" id="PS51900">
    <property type="entry name" value="CB"/>
    <property type="match status" value="1"/>
</dbReference>
<gene>
    <name evidence="7" type="ORF">DVS28_b0346</name>
</gene>
<dbReference type="EMBL" id="CP031166">
    <property type="protein sequence ID" value="AXV10116.1"/>
    <property type="molecule type" value="Genomic_DNA"/>
</dbReference>
<dbReference type="InterPro" id="IPR011010">
    <property type="entry name" value="DNA_brk_join_enz"/>
</dbReference>
<feature type="domain" description="Core-binding (CB)" evidence="6">
    <location>
        <begin position="77"/>
        <end position="157"/>
    </location>
</feature>
<dbReference type="SUPFAM" id="SSF56349">
    <property type="entry name" value="DNA breaking-rejoining enzymes"/>
    <property type="match status" value="1"/>
</dbReference>
<geneLocation type="plasmid" evidence="8">
    <name>pedy32-46i</name>
</geneLocation>
<dbReference type="InterPro" id="IPR044068">
    <property type="entry name" value="CB"/>
</dbReference>
<name>A0A346Y6L9_9ACTN</name>
<keyword evidence="7" id="KW-0614">Plasmid</keyword>